<dbReference type="PANTHER" id="PTHR43536:SF1">
    <property type="entry name" value="MANNOSYLGLYCOPROTEIN ENDO-BETA-MANNOSIDASE"/>
    <property type="match status" value="1"/>
</dbReference>
<dbReference type="InterPro" id="IPR006102">
    <property type="entry name" value="Ig-like_GH2"/>
</dbReference>
<comment type="similarity">
    <text evidence="1">Belongs to the glycosyl hydrolase 2 family.</text>
</comment>
<reference evidence="7" key="1">
    <citation type="submission" date="2017-05" db="EMBL/GenBank/DDBJ databases">
        <title>Streptomyces olivochromogenes NBRC 3561 whole genome shotgun sequence.</title>
        <authorList>
            <person name="Dohra H."/>
            <person name="Kodani S."/>
        </authorList>
    </citation>
    <scope>NUCLEOTIDE SEQUENCE [LARGE SCALE GENOMIC DNA]</scope>
    <source>
        <strain evidence="7">NBRC 3561</strain>
    </source>
</reference>
<dbReference type="RefSeq" id="WP_067380034.1">
    <property type="nucleotide sequence ID" value="NZ_BDQI01000019.1"/>
</dbReference>
<dbReference type="InterPro" id="IPR013783">
    <property type="entry name" value="Ig-like_fold"/>
</dbReference>
<dbReference type="InterPro" id="IPR043534">
    <property type="entry name" value="EBDG/EBM"/>
</dbReference>
<evidence type="ECO:0000256" key="4">
    <source>
        <dbReference type="SAM" id="MobiDB-lite"/>
    </source>
</evidence>
<evidence type="ECO:0000256" key="2">
    <source>
        <dbReference type="ARBA" id="ARBA00022801"/>
    </source>
</evidence>
<sequence>MAGQSHAPRDPSGPSRRSVVTTGSTLLGGFGLNALFPATSTAAERGDALTAAAPSGELAAYRPVKVSSTDYAATPGEFVVDRLASPGVRGSGWRAAAGDDPQWISVDLQADCQVTRVRLTFEADASDPVFTPPATGNPADGTTGKEILSSYALAFVVETSRDGSSWTSAYRTTAGTGGVVDIPLTRSVTARWVRMTAQRRSSPNPLGLNGFEVYGTVGGRRPSATGWTDWGTHHGEAPRLAVAADGTVPLESGWRLTLDDWAEGAGPDLSKPTVDTSGWLPATVPGTVLASLVDQGKLPDPVAGLNNLHIPEALSRHSWWYKRDFDLPSGLRTGHGRRVWLEFDGINHQADIWLNGHQVGGLTYPFARSAHDVTELLAEKGTKGQNALAVKITPMPVPGSPGDKGPAGESWVDAGAGQMNLNSPTYLAASGWDWMPAVRDRVSGIWNHVRLRSTGPVVIGDPRVDTVLPDLPDTSVAEVTLTVPVRNADAAEHTTTVSASFGDIRVSKAVTVPAGRSVDVTFAPDAFSRLRLRNPALWWPNGLGSPTLHDLTLAASVDGTESDRRTTRFGIRQFGYEYDVPLPFTSSGDACTQSLAVGRQQARYVRVRCLTRATDWGNSLWTLSVTDSGRSGTDLALHASATSSTTDGDDHGPGNVTDGDPGTRWSSAYQDDQWIRVDLGSQQSFDGVDLVWEQAYARTYVVQVSTDDSTWTDVKSVDNTAVPLPFNTDRASLQVEDFTARTARFVRINCGVRHTSWGNSLWSLSVIDSSRPGTDLALHKAATASTEESDHPAAAATDGSPDSRWSSQYEDHQWIQVDLGSAQSFDRVAILWEQAYPKTYVIQVSSDGDSWTDVKSVDNSPVPLKISVNGVRVLARGGNWGWDELLRRMPAERMDAAVRMHRDMNFTMIRNWVGSINREEFYASCDEHGILVWNDFPNAWAMDPPDHDAFNAIARDTVLRYRIHPCVVVWCGANEGDPPAAIDKGMRDAVEQQAPGLLYQNNSAGGIITGGGPYNWVEPEKYYDPSTYGSNSFGFHTEIGMPVVSTAESMRNLVGDEKEWPIGGAWYYHDWSEHGNQAPQQYRAAIEARLGTATDLDDFAGKAQFVNYENARSMFEAWNAHLWDDASGLMLWMSHPAWHSTVWQTYDYDFDVNGTYYGARTACEPLHVQADPLKWQLLVVNHTRGKVEGATVTARLYDLAGRRIGGTRQAVVDVASASTTTAFAVDWTDDLPDLHLLRLTLEDHAGRTLSANTYWRHRTPAAMKALNDLPRVRLSASITRATHSGTGTGARRELTAVVKNRGSALASMVRLSLLDDHSGERVLPTLYSDNYLWLLPGESRTVTLSWPAHALPSNRPALSVSAYNSPRTVARG</sequence>
<evidence type="ECO:0000259" key="5">
    <source>
        <dbReference type="PROSITE" id="PS50022"/>
    </source>
</evidence>
<dbReference type="Pfam" id="PF22666">
    <property type="entry name" value="Glyco_hydro_2_N2"/>
    <property type="match status" value="1"/>
</dbReference>
<evidence type="ECO:0000256" key="3">
    <source>
        <dbReference type="ARBA" id="ARBA00023295"/>
    </source>
</evidence>
<evidence type="ECO:0000313" key="6">
    <source>
        <dbReference type="EMBL" id="GAX55588.1"/>
    </source>
</evidence>
<dbReference type="Pfam" id="PF00754">
    <property type="entry name" value="F5_F8_type_C"/>
    <property type="match status" value="2"/>
</dbReference>
<name>A0A250VN00_STROL</name>
<accession>A0A250VN00</accession>
<dbReference type="GO" id="GO:0004553">
    <property type="term" value="F:hydrolase activity, hydrolyzing O-glycosyl compounds"/>
    <property type="evidence" value="ECO:0007669"/>
    <property type="project" value="InterPro"/>
</dbReference>
<comment type="caution">
    <text evidence="6">The sequence shown here is derived from an EMBL/GenBank/DDBJ whole genome shotgun (WGS) entry which is preliminary data.</text>
</comment>
<proteinExistence type="inferred from homology"/>
<keyword evidence="3" id="KW-0326">Glycosidase</keyword>
<dbReference type="InterPro" id="IPR054593">
    <property type="entry name" value="Beta-mannosidase-like_N2"/>
</dbReference>
<feature type="region of interest" description="Disordered" evidence="4">
    <location>
        <begin position="1"/>
        <end position="20"/>
    </location>
</feature>
<dbReference type="SUPFAM" id="SSF51445">
    <property type="entry name" value="(Trans)glycosidases"/>
    <property type="match status" value="1"/>
</dbReference>
<dbReference type="InterPro" id="IPR036156">
    <property type="entry name" value="Beta-gal/glucu_dom_sf"/>
</dbReference>
<feature type="domain" description="F5/8 type C" evidence="5">
    <location>
        <begin position="46"/>
        <end position="216"/>
    </location>
</feature>
<dbReference type="EMBL" id="BDQI01000019">
    <property type="protein sequence ID" value="GAX55588.1"/>
    <property type="molecule type" value="Genomic_DNA"/>
</dbReference>
<feature type="region of interest" description="Disordered" evidence="4">
    <location>
        <begin position="778"/>
        <end position="806"/>
    </location>
</feature>
<feature type="region of interest" description="Disordered" evidence="4">
    <location>
        <begin position="641"/>
        <end position="663"/>
    </location>
</feature>
<dbReference type="GO" id="GO:0005975">
    <property type="term" value="P:carbohydrate metabolic process"/>
    <property type="evidence" value="ECO:0007669"/>
    <property type="project" value="InterPro"/>
</dbReference>
<dbReference type="STRING" id="1963.AQJ27_38785"/>
<dbReference type="InterPro" id="IPR000421">
    <property type="entry name" value="FA58C"/>
</dbReference>
<dbReference type="Proteomes" id="UP000217446">
    <property type="component" value="Unassembled WGS sequence"/>
</dbReference>
<keyword evidence="7" id="KW-1185">Reference proteome</keyword>
<dbReference type="Pfam" id="PF22633">
    <property type="entry name" value="F5_F8_type_C_2"/>
    <property type="match status" value="1"/>
</dbReference>
<evidence type="ECO:0000313" key="7">
    <source>
        <dbReference type="Proteomes" id="UP000217446"/>
    </source>
</evidence>
<dbReference type="Gene3D" id="3.20.20.80">
    <property type="entry name" value="Glycosidases"/>
    <property type="match status" value="1"/>
</dbReference>
<dbReference type="SUPFAM" id="SSF49785">
    <property type="entry name" value="Galactose-binding domain-like"/>
    <property type="match status" value="4"/>
</dbReference>
<feature type="domain" description="F5/8 type C" evidence="5">
    <location>
        <begin position="770"/>
        <end position="856"/>
    </location>
</feature>
<dbReference type="Gene3D" id="2.60.120.260">
    <property type="entry name" value="Galactose-binding domain-like"/>
    <property type="match status" value="4"/>
</dbReference>
<dbReference type="SUPFAM" id="SSF49303">
    <property type="entry name" value="beta-Galactosidase/glucuronidase domain"/>
    <property type="match status" value="3"/>
</dbReference>
<dbReference type="PROSITE" id="PS50022">
    <property type="entry name" value="FA58C_3"/>
    <property type="match status" value="3"/>
</dbReference>
<dbReference type="Gene3D" id="2.60.40.10">
    <property type="entry name" value="Immunoglobulins"/>
    <property type="match status" value="3"/>
</dbReference>
<dbReference type="InterPro" id="IPR017853">
    <property type="entry name" value="GH"/>
</dbReference>
<organism evidence="6 7">
    <name type="scientific">Streptomyces olivochromogenes</name>
    <dbReference type="NCBI Taxonomy" id="1963"/>
    <lineage>
        <taxon>Bacteria</taxon>
        <taxon>Bacillati</taxon>
        <taxon>Actinomycetota</taxon>
        <taxon>Actinomycetes</taxon>
        <taxon>Kitasatosporales</taxon>
        <taxon>Streptomycetaceae</taxon>
        <taxon>Streptomyces</taxon>
    </lineage>
</organism>
<dbReference type="Pfam" id="PF18368">
    <property type="entry name" value="Ig_GlcNase"/>
    <property type="match status" value="1"/>
</dbReference>
<feature type="domain" description="F5/8 type C" evidence="5">
    <location>
        <begin position="618"/>
        <end position="769"/>
    </location>
</feature>
<dbReference type="InterPro" id="IPR008979">
    <property type="entry name" value="Galactose-bd-like_sf"/>
</dbReference>
<keyword evidence="2 6" id="KW-0378">Hydrolase</keyword>
<protein>
    <submittedName>
        <fullName evidence="6">Glycosyl hydrolase</fullName>
    </submittedName>
</protein>
<dbReference type="Pfam" id="PF00703">
    <property type="entry name" value="Glyco_hydro_2"/>
    <property type="match status" value="1"/>
</dbReference>
<evidence type="ECO:0000256" key="1">
    <source>
        <dbReference type="ARBA" id="ARBA00007401"/>
    </source>
</evidence>
<dbReference type="InterPro" id="IPR041351">
    <property type="entry name" value="Ig_GlcNase"/>
</dbReference>
<dbReference type="PANTHER" id="PTHR43536">
    <property type="entry name" value="MANNOSYLGLYCOPROTEIN ENDO-BETA-MANNOSIDASE"/>
    <property type="match status" value="1"/>
</dbReference>
<gene>
    <name evidence="6" type="ORF">SO3561_07149</name>
</gene>